<gene>
    <name evidence="3" type="ORF">L336_0854</name>
</gene>
<reference evidence="3 4" key="1">
    <citation type="journal article" date="2013" name="Nat. Biotechnol.">
        <title>Genome sequences of rare, uncultured bacteria obtained by differential coverage binning of multiple metagenomes.</title>
        <authorList>
            <person name="Albertsen M."/>
            <person name="Hugenholtz P."/>
            <person name="Skarshewski A."/>
            <person name="Nielsen K.L."/>
            <person name="Tyson G.W."/>
            <person name="Nielsen P.H."/>
        </authorList>
    </citation>
    <scope>NUCLEOTIDE SEQUENCE [LARGE SCALE GENOMIC DNA]</scope>
    <source>
        <strain evidence="3">TM71</strain>
    </source>
</reference>
<dbReference type="AlphaFoldDB" id="R4PZ76"/>
<dbReference type="EMBL" id="CP005957">
    <property type="protein sequence ID" value="AGL62556.1"/>
    <property type="molecule type" value="Genomic_DNA"/>
</dbReference>
<protein>
    <recommendedName>
        <fullName evidence="2">Peptidoglycan binding-like domain-containing protein</fullName>
    </recommendedName>
</protein>
<dbReference type="Gene3D" id="1.10.101.10">
    <property type="entry name" value="PGBD-like superfamily/PGBD"/>
    <property type="match status" value="1"/>
</dbReference>
<dbReference type="InterPro" id="IPR002477">
    <property type="entry name" value="Peptidoglycan-bd-like"/>
</dbReference>
<evidence type="ECO:0000259" key="2">
    <source>
        <dbReference type="Pfam" id="PF01471"/>
    </source>
</evidence>
<dbReference type="KEGG" id="saal:L336_0854"/>
<feature type="chain" id="PRO_5004369803" description="Peptidoglycan binding-like domain-containing protein" evidence="1">
    <location>
        <begin position="28"/>
        <end position="145"/>
    </location>
</feature>
<dbReference type="InterPro" id="IPR036365">
    <property type="entry name" value="PGBD-like_sf"/>
</dbReference>
<dbReference type="InterPro" id="IPR036366">
    <property type="entry name" value="PGBDSf"/>
</dbReference>
<dbReference type="Proteomes" id="UP000013893">
    <property type="component" value="Chromosome"/>
</dbReference>
<evidence type="ECO:0000256" key="1">
    <source>
        <dbReference type="SAM" id="SignalP"/>
    </source>
</evidence>
<dbReference type="PROSITE" id="PS51257">
    <property type="entry name" value="PROKAR_LIPOPROTEIN"/>
    <property type="match status" value="1"/>
</dbReference>
<name>R4PZ76_9BACT</name>
<dbReference type="Pfam" id="PF01471">
    <property type="entry name" value="PG_binding_1"/>
    <property type="match status" value="1"/>
</dbReference>
<sequence>MLRTKLVAAALSLALVFVTYAPTTAHASSACNTMTFSKSSSGDCVRYIQTMLNAMQSEAGTWSGNGYSGGYYLVVDGKFGTNTYNNVKVFQRWVNSWHSYQMPVDGIVGPKTWGSFSAYAWHNNIHTYWGYTADSIPGSALWDWY</sequence>
<dbReference type="RefSeq" id="WP_015642006.1">
    <property type="nucleotide sequence ID" value="NC_021219.1"/>
</dbReference>
<keyword evidence="4" id="KW-1185">Reference proteome</keyword>
<dbReference type="SUPFAM" id="SSF47090">
    <property type="entry name" value="PGBD-like"/>
    <property type="match status" value="1"/>
</dbReference>
<feature type="domain" description="Peptidoglycan binding-like" evidence="2">
    <location>
        <begin position="70"/>
        <end position="113"/>
    </location>
</feature>
<keyword evidence="1" id="KW-0732">Signal</keyword>
<organism evidence="3 4">
    <name type="scientific">Candidatus Saccharimonas aalborgensis</name>
    <dbReference type="NCBI Taxonomy" id="1332188"/>
    <lineage>
        <taxon>Bacteria</taxon>
        <taxon>Candidatus Saccharimonadota</taxon>
        <taxon>Candidatus Saccharimonadia</taxon>
        <taxon>Candidatus Saccharimonadales</taxon>
        <taxon>Candidatus Saccharimonadaceae</taxon>
        <taxon>Candidatus Saccharimonas</taxon>
    </lineage>
</organism>
<dbReference type="HOGENOM" id="CLU_1783361_0_0_0"/>
<evidence type="ECO:0000313" key="4">
    <source>
        <dbReference type="Proteomes" id="UP000013893"/>
    </source>
</evidence>
<proteinExistence type="predicted"/>
<accession>R4PZ76</accession>
<feature type="signal peptide" evidence="1">
    <location>
        <begin position="1"/>
        <end position="27"/>
    </location>
</feature>
<evidence type="ECO:0000313" key="3">
    <source>
        <dbReference type="EMBL" id="AGL62556.1"/>
    </source>
</evidence>